<gene>
    <name evidence="6" type="ordered locus">Rvan_1164</name>
</gene>
<dbReference type="GO" id="GO:0003700">
    <property type="term" value="F:DNA-binding transcription factor activity"/>
    <property type="evidence" value="ECO:0007669"/>
    <property type="project" value="TreeGrafter"/>
</dbReference>
<dbReference type="SUPFAM" id="SSF51206">
    <property type="entry name" value="cAMP-binding domain-like"/>
    <property type="match status" value="1"/>
</dbReference>
<dbReference type="RefSeq" id="WP_013418839.1">
    <property type="nucleotide sequence ID" value="NC_014664.1"/>
</dbReference>
<dbReference type="GO" id="GO:0003677">
    <property type="term" value="F:DNA binding"/>
    <property type="evidence" value="ECO:0007669"/>
    <property type="project" value="UniProtKB-KW"/>
</dbReference>
<dbReference type="InterPro" id="IPR018490">
    <property type="entry name" value="cNMP-bd_dom_sf"/>
</dbReference>
<dbReference type="Gene3D" id="2.60.120.10">
    <property type="entry name" value="Jelly Rolls"/>
    <property type="match status" value="1"/>
</dbReference>
<dbReference type="STRING" id="648757.Rvan_1164"/>
<dbReference type="InterPro" id="IPR014710">
    <property type="entry name" value="RmlC-like_jellyroll"/>
</dbReference>
<dbReference type="PANTHER" id="PTHR24567:SF68">
    <property type="entry name" value="DNA-BINDING TRANSCRIPTIONAL DUAL REGULATOR CRP"/>
    <property type="match status" value="1"/>
</dbReference>
<dbReference type="GO" id="GO:0005829">
    <property type="term" value="C:cytosol"/>
    <property type="evidence" value="ECO:0007669"/>
    <property type="project" value="TreeGrafter"/>
</dbReference>
<reference evidence="7" key="1">
    <citation type="journal article" date="2011" name="J. Bacteriol.">
        <title>Genome sequences of eight morphologically diverse alphaproteobacteria.</title>
        <authorList>
            <consortium name="US DOE Joint Genome Institute"/>
            <person name="Brown P.J."/>
            <person name="Kysela D.T."/>
            <person name="Buechlein A."/>
            <person name="Hemmerich C."/>
            <person name="Brun Y.V."/>
        </authorList>
    </citation>
    <scope>NUCLEOTIDE SEQUENCE [LARGE SCALE GENOMIC DNA]</scope>
    <source>
        <strain evidence="7">ATCC 17100 / ATH 3.1.1 / DSM 162 / LMG 4299</strain>
    </source>
</reference>
<dbReference type="PROSITE" id="PS51063">
    <property type="entry name" value="HTH_CRP_2"/>
    <property type="match status" value="1"/>
</dbReference>
<sequence length="232" mass="25908">MPFRMATLKRCEVLRDLPDTVVRDIARSCIWNSVAAGKQIVMANERTRDVYFVTKGKLRALLYSAAEGKPVLFATISADEMFGELSALDGEPRSVTIEASSDCMLAILSKDQFLRLLETHPEFSLLIMQKLARKVRALSDRIFEFSTLSVQARVHAELLRLAVLAGDKNGQALISPAPLLADFAAHISTHREAVSRVLSRIQDMGIARREGPDLRILDLERLRALHRDARGE</sequence>
<dbReference type="InterPro" id="IPR000595">
    <property type="entry name" value="cNMP-bd_dom"/>
</dbReference>
<dbReference type="SUPFAM" id="SSF46785">
    <property type="entry name" value="Winged helix' DNA-binding domain"/>
    <property type="match status" value="1"/>
</dbReference>
<keyword evidence="3" id="KW-0804">Transcription</keyword>
<name>E3I4C0_RHOVT</name>
<evidence type="ECO:0000259" key="4">
    <source>
        <dbReference type="PROSITE" id="PS50042"/>
    </source>
</evidence>
<evidence type="ECO:0000256" key="1">
    <source>
        <dbReference type="ARBA" id="ARBA00023015"/>
    </source>
</evidence>
<dbReference type="InterPro" id="IPR050397">
    <property type="entry name" value="Env_Response_Regulators"/>
</dbReference>
<dbReference type="PROSITE" id="PS50042">
    <property type="entry name" value="CNMP_BINDING_3"/>
    <property type="match status" value="1"/>
</dbReference>
<feature type="domain" description="HTH crp-type" evidence="5">
    <location>
        <begin position="148"/>
        <end position="220"/>
    </location>
</feature>
<keyword evidence="2" id="KW-0238">DNA-binding</keyword>
<accession>E3I4C0</accession>
<dbReference type="OrthoDB" id="3182344at2"/>
<evidence type="ECO:0000256" key="3">
    <source>
        <dbReference type="ARBA" id="ARBA00023163"/>
    </source>
</evidence>
<dbReference type="SMART" id="SM00100">
    <property type="entry name" value="cNMP"/>
    <property type="match status" value="1"/>
</dbReference>
<dbReference type="AlphaFoldDB" id="E3I4C0"/>
<feature type="domain" description="Cyclic nucleotide-binding" evidence="4">
    <location>
        <begin position="13"/>
        <end position="134"/>
    </location>
</feature>
<evidence type="ECO:0000313" key="7">
    <source>
        <dbReference type="Proteomes" id="UP000001399"/>
    </source>
</evidence>
<keyword evidence="7" id="KW-1185">Reference proteome</keyword>
<evidence type="ECO:0000313" key="6">
    <source>
        <dbReference type="EMBL" id="ADP70435.1"/>
    </source>
</evidence>
<dbReference type="Proteomes" id="UP000001399">
    <property type="component" value="Chromosome"/>
</dbReference>
<dbReference type="InterPro" id="IPR036388">
    <property type="entry name" value="WH-like_DNA-bd_sf"/>
</dbReference>
<dbReference type="eggNOG" id="COG0664">
    <property type="taxonomic scope" value="Bacteria"/>
</dbReference>
<dbReference type="PANTHER" id="PTHR24567">
    <property type="entry name" value="CRP FAMILY TRANSCRIPTIONAL REGULATORY PROTEIN"/>
    <property type="match status" value="1"/>
</dbReference>
<dbReference type="Gene3D" id="1.10.10.10">
    <property type="entry name" value="Winged helix-like DNA-binding domain superfamily/Winged helix DNA-binding domain"/>
    <property type="match status" value="1"/>
</dbReference>
<dbReference type="InterPro" id="IPR036390">
    <property type="entry name" value="WH_DNA-bd_sf"/>
</dbReference>
<proteinExistence type="predicted"/>
<dbReference type="CDD" id="cd00038">
    <property type="entry name" value="CAP_ED"/>
    <property type="match status" value="1"/>
</dbReference>
<evidence type="ECO:0000256" key="2">
    <source>
        <dbReference type="ARBA" id="ARBA00023125"/>
    </source>
</evidence>
<organism evidence="6 7">
    <name type="scientific">Rhodomicrobium vannielii (strain ATCC 17100 / DSM 162 / LMG 4299 / NCIMB 10020 / ATH 3.1.1)</name>
    <dbReference type="NCBI Taxonomy" id="648757"/>
    <lineage>
        <taxon>Bacteria</taxon>
        <taxon>Pseudomonadati</taxon>
        <taxon>Pseudomonadota</taxon>
        <taxon>Alphaproteobacteria</taxon>
        <taxon>Hyphomicrobiales</taxon>
        <taxon>Hyphomicrobiaceae</taxon>
        <taxon>Rhodomicrobium</taxon>
    </lineage>
</organism>
<dbReference type="EMBL" id="CP002292">
    <property type="protein sequence ID" value="ADP70435.1"/>
    <property type="molecule type" value="Genomic_DNA"/>
</dbReference>
<dbReference type="Pfam" id="PF13545">
    <property type="entry name" value="HTH_Crp_2"/>
    <property type="match status" value="1"/>
</dbReference>
<dbReference type="HOGENOM" id="CLU_075053_3_5_5"/>
<evidence type="ECO:0000259" key="5">
    <source>
        <dbReference type="PROSITE" id="PS51063"/>
    </source>
</evidence>
<keyword evidence="1" id="KW-0805">Transcription regulation</keyword>
<protein>
    <submittedName>
        <fullName evidence="6">Transcriptional regulator, Crp/Fnr family</fullName>
    </submittedName>
</protein>
<dbReference type="Pfam" id="PF00027">
    <property type="entry name" value="cNMP_binding"/>
    <property type="match status" value="1"/>
</dbReference>
<dbReference type="KEGG" id="rva:Rvan_1164"/>
<dbReference type="InterPro" id="IPR012318">
    <property type="entry name" value="HTH_CRP"/>
</dbReference>